<dbReference type="Proteomes" id="UP000245764">
    <property type="component" value="Chromosome 1"/>
</dbReference>
<proteinExistence type="predicted"/>
<dbReference type="PANTHER" id="PTHR46411:SF3">
    <property type="entry name" value="AAA+ ATPASE DOMAIN-CONTAINING PROTEIN"/>
    <property type="match status" value="1"/>
</dbReference>
<dbReference type="AlphaFoldDB" id="A0A2H1FJ68"/>
<dbReference type="GO" id="GO:0005524">
    <property type="term" value="F:ATP binding"/>
    <property type="evidence" value="ECO:0007669"/>
    <property type="project" value="InterPro"/>
</dbReference>
<sequence length="886" mass="98383">MAAARANESMMDDSGWNSHNLASLIVPKFTSIAQQNGSTTTDNATGKSAAAPTVMPIDPEDVGKTLGLKQLYSGSEDIHGRYQWTTELPKDLEVPGEDADSAKWALILRRTKAYFDSQKTLELHSIVVQSPYLRELLGEILADYPGVTTTLKRLEFKGRFEPLIHRWSQLKTAITQLKVEQSKRSDPSPSDCARIEHAELLDNVLTKEFSDVLASINDMHDNGVVTYEHLWALLEPNSLIYTKHDSQDRAMHVKSCKYGKDPMTNADYLYVTANFVDFDGQRFGMNRLTLKIAEFEGTQPITALPAYPLQYHEDSEQLQKSLIERGGRVEDFASPSFCQYSGVGWTLDHNGNKVQMSVQGRVVIDAGGFNKFNPNLAVHVSPFKDSTTDAGNDPFLEEVEQQANYGASKSSQVKRMQKFQRQYTNMRNLHTKYSSVIFSDNHDAGNMPIDGSLGNDVDVSDLPPLTDEQKMLLGPEIRGYALKEKMWLTFFVNAVSDISFSEGAFDSLILPDNLKDLVLSFTSSQNHNFDDVIRGKGKGIIFLLCGPPGVGKTLTAESVAERMQVPLYVMSSGDLGTDPSAVDHKLRNVLEMCTRWNAILLLDEADVFLEKRSLHELERNKLVTIFLRVMEYYEGIMFLTTNRVETFDQAFQSRIHIQLEYKDLDAASRLSVWNNFLTSHNAAQAAARLSPPPKAPTTAAKSRGSARALNKCRTNSAAPSAANGTTISAEAEAADHLLRTQPHALKPSEVRKLAELAINGREIKTLVKLAAIYAAYKKEALSKAHLATAVETQFLGNSRREKAIPDTLLNGVAGEDEWKGAWKRSLVRIWAYMLPDALIPKWSTPKKAQGSKKGKASDGIHEPGGLDVPELDDADLDKRYGVHIIL</sequence>
<dbReference type="SUPFAM" id="SSF52540">
    <property type="entry name" value="P-loop containing nucleoside triphosphate hydrolases"/>
    <property type="match status" value="1"/>
</dbReference>
<protein>
    <recommendedName>
        <fullName evidence="2">AAA+ ATPase domain-containing protein</fullName>
    </recommendedName>
</protein>
<dbReference type="EMBL" id="LT854253">
    <property type="protein sequence ID" value="SMR41284.1"/>
    <property type="molecule type" value="Genomic_DNA"/>
</dbReference>
<dbReference type="GO" id="GO:0016887">
    <property type="term" value="F:ATP hydrolysis activity"/>
    <property type="evidence" value="ECO:0007669"/>
    <property type="project" value="InterPro"/>
</dbReference>
<feature type="region of interest" description="Disordered" evidence="1">
    <location>
        <begin position="844"/>
        <end position="869"/>
    </location>
</feature>
<dbReference type="InterPro" id="IPR027417">
    <property type="entry name" value="P-loop_NTPase"/>
</dbReference>
<accession>A0A2H1FJ68</accession>
<evidence type="ECO:0000313" key="3">
    <source>
        <dbReference type="EMBL" id="SMR41284.1"/>
    </source>
</evidence>
<dbReference type="Pfam" id="PF00004">
    <property type="entry name" value="AAA"/>
    <property type="match status" value="1"/>
</dbReference>
<feature type="region of interest" description="Disordered" evidence="1">
    <location>
        <begin position="35"/>
        <end position="55"/>
    </location>
</feature>
<dbReference type="SMART" id="SM00382">
    <property type="entry name" value="AAA"/>
    <property type="match status" value="1"/>
</dbReference>
<dbReference type="Gene3D" id="3.40.50.300">
    <property type="entry name" value="P-loop containing nucleotide triphosphate hydrolases"/>
    <property type="match status" value="1"/>
</dbReference>
<gene>
    <name evidence="3" type="ORF">ZT1E4_G62</name>
</gene>
<reference evidence="4" key="1">
    <citation type="submission" date="2017-05" db="EMBL/GenBank/DDBJ databases">
        <authorList>
            <person name="Song R."/>
            <person name="Chenine A.L."/>
            <person name="Ruprecht R.M."/>
        </authorList>
    </citation>
    <scope>NUCLEOTIDE SEQUENCE [LARGE SCALE GENOMIC DNA]</scope>
</reference>
<feature type="region of interest" description="Disordered" evidence="1">
    <location>
        <begin position="685"/>
        <end position="708"/>
    </location>
</feature>
<evidence type="ECO:0000256" key="1">
    <source>
        <dbReference type="SAM" id="MobiDB-lite"/>
    </source>
</evidence>
<dbReference type="CDD" id="cd19481">
    <property type="entry name" value="RecA-like_protease"/>
    <property type="match status" value="1"/>
</dbReference>
<dbReference type="InterPro" id="IPR003959">
    <property type="entry name" value="ATPase_AAA_core"/>
</dbReference>
<dbReference type="Pfam" id="PF22942">
    <property type="entry name" value="DUF7025"/>
    <property type="match status" value="1"/>
</dbReference>
<feature type="domain" description="AAA+ ATPase" evidence="2">
    <location>
        <begin position="538"/>
        <end position="663"/>
    </location>
</feature>
<organism evidence="3 4">
    <name type="scientific">Zymoseptoria tritici ST99CH_1E4</name>
    <dbReference type="NCBI Taxonomy" id="1276532"/>
    <lineage>
        <taxon>Eukaryota</taxon>
        <taxon>Fungi</taxon>
        <taxon>Dikarya</taxon>
        <taxon>Ascomycota</taxon>
        <taxon>Pezizomycotina</taxon>
        <taxon>Dothideomycetes</taxon>
        <taxon>Dothideomycetidae</taxon>
        <taxon>Mycosphaerellales</taxon>
        <taxon>Mycosphaerellaceae</taxon>
        <taxon>Zymoseptoria</taxon>
    </lineage>
</organism>
<feature type="compositionally biased region" description="Polar residues" evidence="1">
    <location>
        <begin position="35"/>
        <end position="46"/>
    </location>
</feature>
<dbReference type="InterPro" id="IPR003593">
    <property type="entry name" value="AAA+_ATPase"/>
</dbReference>
<evidence type="ECO:0000259" key="2">
    <source>
        <dbReference type="SMART" id="SM00382"/>
    </source>
</evidence>
<dbReference type="PANTHER" id="PTHR46411">
    <property type="entry name" value="FAMILY ATPASE, PUTATIVE-RELATED"/>
    <property type="match status" value="1"/>
</dbReference>
<name>A0A2H1FJ68_ZYMTR</name>
<dbReference type="InterPro" id="IPR054289">
    <property type="entry name" value="DUF7025"/>
</dbReference>
<evidence type="ECO:0000313" key="4">
    <source>
        <dbReference type="Proteomes" id="UP000245764"/>
    </source>
</evidence>